<comment type="similarity">
    <text evidence="4">Belongs to the 5-formyltetrahydrofolate cyclo-ligase family.</text>
</comment>
<evidence type="ECO:0000256" key="3">
    <source>
        <dbReference type="ARBA" id="ARBA00009458"/>
    </source>
</evidence>
<evidence type="ECO:0000256" key="12">
    <source>
        <dbReference type="ARBA" id="ARBA00022842"/>
    </source>
</evidence>
<evidence type="ECO:0000256" key="4">
    <source>
        <dbReference type="ARBA" id="ARBA00010638"/>
    </source>
</evidence>
<sequence length="390" mass="44758">MSDCEFRYIYTLAQDYLRYVLELSQPTSGSSKTSRVLQNVAFSVQKEVEKNLKPCLDNFDVVSIEDARTIFNQVMEKEFEDGIINWGRIVTIFAFGGILIKKVLRERIAPDVDTYKDISYFVAEFIVNHTGEWIRQNGGWVLRHWFNVDLLSAELQETATGKEPTSRTLRGDWTQFGREMAAAAVSSAKRSLRAELKQRLRALSAEERLRQSRLLTQKVIAHSQYQKSKRISIFLSMQDEIETEEIIKDIFQRGKTCFIPRYQFQSNHMDMVKLASPEEISSLPKTSWNIHQPGEGDVREEALSTGGLDLIFMPGLGFDQHGNRLGRGRGYYDTYLKRCLQQQGVKPYTLALAFKEQICLQVPVDENDMKVDEVLYEDTSGSEVQMTTAK</sequence>
<evidence type="ECO:0000256" key="9">
    <source>
        <dbReference type="ARBA" id="ARBA00022723"/>
    </source>
</evidence>
<proteinExistence type="inferred from homology"/>
<keyword evidence="7 24" id="KW-0436">Ligase</keyword>
<dbReference type="InParanoid" id="L9L7R2"/>
<evidence type="ECO:0000256" key="19">
    <source>
        <dbReference type="ARBA" id="ARBA00071375"/>
    </source>
</evidence>
<dbReference type="GO" id="GO:0005524">
    <property type="term" value="F:ATP binding"/>
    <property type="evidence" value="ECO:0007669"/>
    <property type="project" value="UniProtKB-KW"/>
</dbReference>
<comment type="function">
    <text evidence="17">Retards apoptosis induced by IL-3 deprivation. May function in the response of hemopoietic cells to external signals and in maintaining endothelial survival during infection. Can inhibit apoptosis induced by serum starvation in the mammary epithelial cell line HC11.</text>
</comment>
<keyword evidence="10" id="KW-0547">Nucleotide-binding</keyword>
<dbReference type="InterPro" id="IPR024185">
    <property type="entry name" value="FTHF_cligase-like_sf"/>
</dbReference>
<dbReference type="InterPro" id="IPR013282">
    <property type="entry name" value="Bcl2A1"/>
</dbReference>
<reference evidence="25" key="1">
    <citation type="submission" date="2012-07" db="EMBL/GenBank/DDBJ databases">
        <title>Genome of the Chinese tree shrew, a rising model animal genetically related to primates.</title>
        <authorList>
            <person name="Zhang G."/>
            <person name="Fan Y."/>
            <person name="Yao Y."/>
            <person name="Huang Z."/>
        </authorList>
    </citation>
    <scope>NUCLEOTIDE SEQUENCE [LARGE SCALE GENOMIC DNA]</scope>
</reference>
<comment type="catalytic activity">
    <reaction evidence="15">
        <text>(6S)-5-formyl-5,6,7,8-tetrahydrofolate + ATP = (6R)-5,10-methenyltetrahydrofolate + ADP + phosphate</text>
        <dbReference type="Rhea" id="RHEA:10488"/>
        <dbReference type="ChEBI" id="CHEBI:30616"/>
        <dbReference type="ChEBI" id="CHEBI:43474"/>
        <dbReference type="ChEBI" id="CHEBI:57455"/>
        <dbReference type="ChEBI" id="CHEBI:57457"/>
        <dbReference type="ChEBI" id="CHEBI:456216"/>
        <dbReference type="EC" id="6.3.3.2"/>
    </reaction>
</comment>
<dbReference type="CDD" id="cd06845">
    <property type="entry name" value="Bcl-2_like"/>
    <property type="match status" value="1"/>
</dbReference>
<evidence type="ECO:0000256" key="14">
    <source>
        <dbReference type="ARBA" id="ARBA00022990"/>
    </source>
</evidence>
<dbReference type="Pfam" id="PF00452">
    <property type="entry name" value="Bcl-2"/>
    <property type="match status" value="1"/>
</dbReference>
<dbReference type="EC" id="6.3.3.2" evidence="16"/>
<dbReference type="Pfam" id="PF01812">
    <property type="entry name" value="5-FTHF_cyc-lig"/>
    <property type="match status" value="1"/>
</dbReference>
<evidence type="ECO:0000256" key="7">
    <source>
        <dbReference type="ARBA" id="ARBA00022598"/>
    </source>
</evidence>
<dbReference type="PRINTS" id="PR01862">
    <property type="entry name" value="BCL2FAMILY"/>
</dbReference>
<evidence type="ECO:0000256" key="2">
    <source>
        <dbReference type="ARBA" id="ARBA00004496"/>
    </source>
</evidence>
<dbReference type="InterPro" id="IPR037171">
    <property type="entry name" value="NagB/RpiA_transferase-like"/>
</dbReference>
<keyword evidence="6" id="KW-0963">Cytoplasm</keyword>
<dbReference type="Gene3D" id="3.40.50.10420">
    <property type="entry name" value="NagB/RpiA/CoA transferase-like"/>
    <property type="match status" value="1"/>
</dbReference>
<comment type="subunit">
    <text evidence="5">Monomer.</text>
</comment>
<gene>
    <name evidence="24" type="ORF">TREES_T100016650</name>
</gene>
<accession>L9L7R2</accession>
<dbReference type="SMART" id="SM00337">
    <property type="entry name" value="BCL"/>
    <property type="match status" value="1"/>
</dbReference>
<evidence type="ECO:0000256" key="5">
    <source>
        <dbReference type="ARBA" id="ARBA00011245"/>
    </source>
</evidence>
<dbReference type="GO" id="GO:0046872">
    <property type="term" value="F:metal ion binding"/>
    <property type="evidence" value="ECO:0007669"/>
    <property type="project" value="UniProtKB-KW"/>
</dbReference>
<keyword evidence="11" id="KW-0067">ATP-binding</keyword>
<evidence type="ECO:0000256" key="17">
    <source>
        <dbReference type="ARBA" id="ARBA00059818"/>
    </source>
</evidence>
<evidence type="ECO:0000256" key="11">
    <source>
        <dbReference type="ARBA" id="ARBA00022840"/>
    </source>
</evidence>
<dbReference type="InterPro" id="IPR036834">
    <property type="entry name" value="Bcl-2-like_sf"/>
</dbReference>
<keyword evidence="8" id="KW-0053">Apoptosis</keyword>
<evidence type="ECO:0000256" key="8">
    <source>
        <dbReference type="ARBA" id="ARBA00022703"/>
    </source>
</evidence>
<evidence type="ECO:0000256" key="22">
    <source>
        <dbReference type="ARBA" id="ARBA00082139"/>
    </source>
</evidence>
<evidence type="ECO:0000256" key="15">
    <source>
        <dbReference type="ARBA" id="ARBA00036539"/>
    </source>
</evidence>
<dbReference type="InterPro" id="IPR026298">
    <property type="entry name" value="Bcl-2_fam"/>
</dbReference>
<dbReference type="InterPro" id="IPR020717">
    <property type="entry name" value="Bcl2_BH1_motif_CS"/>
</dbReference>
<evidence type="ECO:0000256" key="13">
    <source>
        <dbReference type="ARBA" id="ARBA00022954"/>
    </source>
</evidence>
<dbReference type="eggNOG" id="KOG3093">
    <property type="taxonomic scope" value="Eukaryota"/>
</dbReference>
<dbReference type="GO" id="GO:0043066">
    <property type="term" value="P:negative regulation of apoptotic process"/>
    <property type="evidence" value="ECO:0007669"/>
    <property type="project" value="InterPro"/>
</dbReference>
<keyword evidence="12" id="KW-0460">Magnesium</keyword>
<dbReference type="InterPro" id="IPR046371">
    <property type="entry name" value="Bcl-2_BH1-3"/>
</dbReference>
<dbReference type="InterPro" id="IPR002698">
    <property type="entry name" value="FTHF_cligase"/>
</dbReference>
<dbReference type="InterPro" id="IPR002475">
    <property type="entry name" value="Bcl2-like"/>
</dbReference>
<evidence type="ECO:0000256" key="16">
    <source>
        <dbReference type="ARBA" id="ARBA00038966"/>
    </source>
</evidence>
<dbReference type="Gene3D" id="1.10.437.10">
    <property type="entry name" value="Blc2-like"/>
    <property type="match status" value="1"/>
</dbReference>
<dbReference type="GO" id="GO:0006915">
    <property type="term" value="P:apoptotic process"/>
    <property type="evidence" value="ECO:0007669"/>
    <property type="project" value="UniProtKB-KW"/>
</dbReference>
<dbReference type="FunFam" id="3.40.50.10420:FF:000002">
    <property type="entry name" value="5-formyltetrahydrofolate cyclo-ligase"/>
    <property type="match status" value="1"/>
</dbReference>
<keyword evidence="25" id="KW-1185">Reference proteome</keyword>
<name>L9L7R2_TUPCH</name>
<comment type="cofactor">
    <cofactor evidence="1">
        <name>Mg(2+)</name>
        <dbReference type="ChEBI" id="CHEBI:18420"/>
    </cofactor>
</comment>
<evidence type="ECO:0000259" key="23">
    <source>
        <dbReference type="SMART" id="SM00337"/>
    </source>
</evidence>
<dbReference type="PANTHER" id="PTHR23407">
    <property type="entry name" value="ATPASE INHIBITOR/5-FORMYLTETRAHYDROFOLATE CYCLO-LIGASE"/>
    <property type="match status" value="1"/>
</dbReference>
<evidence type="ECO:0000256" key="1">
    <source>
        <dbReference type="ARBA" id="ARBA00001946"/>
    </source>
</evidence>
<evidence type="ECO:0000256" key="21">
    <source>
        <dbReference type="ARBA" id="ARBA00080396"/>
    </source>
</evidence>
<reference evidence="25" key="2">
    <citation type="journal article" date="2013" name="Nat. Commun.">
        <title>Genome of the Chinese tree shrew.</title>
        <authorList>
            <person name="Fan Y."/>
            <person name="Huang Z.Y."/>
            <person name="Cao C.C."/>
            <person name="Chen C.S."/>
            <person name="Chen Y.X."/>
            <person name="Fan D.D."/>
            <person name="He J."/>
            <person name="Hou H.L."/>
            <person name="Hu L."/>
            <person name="Hu X.T."/>
            <person name="Jiang X.T."/>
            <person name="Lai R."/>
            <person name="Lang Y.S."/>
            <person name="Liang B."/>
            <person name="Liao S.G."/>
            <person name="Mu D."/>
            <person name="Ma Y.Y."/>
            <person name="Niu Y.Y."/>
            <person name="Sun X.Q."/>
            <person name="Xia J.Q."/>
            <person name="Xiao J."/>
            <person name="Xiong Z.Q."/>
            <person name="Xu L."/>
            <person name="Yang L."/>
            <person name="Zhang Y."/>
            <person name="Zhao W."/>
            <person name="Zhao X.D."/>
            <person name="Zheng Y.T."/>
            <person name="Zhou J.M."/>
            <person name="Zhu Y.B."/>
            <person name="Zhang G.J."/>
            <person name="Wang J."/>
            <person name="Yao Y.G."/>
        </authorList>
    </citation>
    <scope>NUCLEOTIDE SEQUENCE [LARGE SCALE GENOMIC DNA]</scope>
</reference>
<dbReference type="GO" id="GO:0035999">
    <property type="term" value="P:tetrahydrofolate interconversion"/>
    <property type="evidence" value="ECO:0007669"/>
    <property type="project" value="TreeGrafter"/>
</dbReference>
<dbReference type="FunCoup" id="L9L7R2">
    <property type="interactions" value="876"/>
</dbReference>
<evidence type="ECO:0000313" key="25">
    <source>
        <dbReference type="Proteomes" id="UP000011518"/>
    </source>
</evidence>
<dbReference type="PRINTS" id="PR01867">
    <property type="entry name" value="BCL2RLATEDA1"/>
</dbReference>
<protein>
    <recommendedName>
        <fullName evidence="19">5-formyltetrahydrofolate cyclo-ligase</fullName>
        <ecNumber evidence="16">6.3.3.2</ecNumber>
    </recommendedName>
    <alternativeName>
        <fullName evidence="22">5,10-methenyl-tetrahydrofolate synthetase</fullName>
    </alternativeName>
    <alternativeName>
        <fullName evidence="18">Bcl-2-related protein A1</fullName>
    </alternativeName>
    <alternativeName>
        <fullName evidence="20">Hemopoietic-specific early response protein</fullName>
    </alternativeName>
    <alternativeName>
        <fullName evidence="21">Protein BFL-1</fullName>
    </alternativeName>
</protein>
<dbReference type="PROSITE" id="PS01080">
    <property type="entry name" value="BH1"/>
    <property type="match status" value="1"/>
</dbReference>
<dbReference type="Proteomes" id="UP000011518">
    <property type="component" value="Unassembled WGS sequence"/>
</dbReference>
<dbReference type="GO" id="GO:0009396">
    <property type="term" value="P:folic acid-containing compound biosynthetic process"/>
    <property type="evidence" value="ECO:0007669"/>
    <property type="project" value="TreeGrafter"/>
</dbReference>
<dbReference type="STRING" id="246437.L9L7R2"/>
<feature type="domain" description="Bcl-2 Bcl-2 homology region 1-3" evidence="23">
    <location>
        <begin position="37"/>
        <end position="140"/>
    </location>
</feature>
<dbReference type="PROSITE" id="PS50062">
    <property type="entry name" value="BCL2_FAMILY"/>
    <property type="match status" value="1"/>
</dbReference>
<organism evidence="24 25">
    <name type="scientific">Tupaia chinensis</name>
    <name type="common">Chinese tree shrew</name>
    <name type="synonym">Tupaia belangeri chinensis</name>
    <dbReference type="NCBI Taxonomy" id="246437"/>
    <lineage>
        <taxon>Eukaryota</taxon>
        <taxon>Metazoa</taxon>
        <taxon>Chordata</taxon>
        <taxon>Craniata</taxon>
        <taxon>Vertebrata</taxon>
        <taxon>Euteleostomi</taxon>
        <taxon>Mammalia</taxon>
        <taxon>Eutheria</taxon>
        <taxon>Euarchontoglires</taxon>
        <taxon>Scandentia</taxon>
        <taxon>Tupaiidae</taxon>
        <taxon>Tupaia</taxon>
    </lineage>
</organism>
<dbReference type="EMBL" id="KB320486">
    <property type="protein sequence ID" value="ELW70694.1"/>
    <property type="molecule type" value="Genomic_DNA"/>
</dbReference>
<keyword evidence="14" id="KW-0007">Acetylation</keyword>
<dbReference type="NCBIfam" id="TIGR02727">
    <property type="entry name" value="MTHFS_bact"/>
    <property type="match status" value="1"/>
</dbReference>
<keyword evidence="9" id="KW-0479">Metal-binding</keyword>
<evidence type="ECO:0000256" key="18">
    <source>
        <dbReference type="ARBA" id="ARBA00069272"/>
    </source>
</evidence>
<dbReference type="GO" id="GO:0005739">
    <property type="term" value="C:mitochondrion"/>
    <property type="evidence" value="ECO:0007669"/>
    <property type="project" value="TreeGrafter"/>
</dbReference>
<dbReference type="GO" id="GO:0030272">
    <property type="term" value="F:5-formyltetrahydrofolate cyclo-ligase activity"/>
    <property type="evidence" value="ECO:0007669"/>
    <property type="project" value="UniProtKB-EC"/>
</dbReference>
<keyword evidence="13" id="KW-0290">Folate-binding</keyword>
<dbReference type="SUPFAM" id="SSF100950">
    <property type="entry name" value="NagB/RpiA/CoA transferase-like"/>
    <property type="match status" value="1"/>
</dbReference>
<dbReference type="AlphaFoldDB" id="L9L7R2"/>
<comment type="subcellular location">
    <subcellularLocation>
        <location evidence="2">Cytoplasm</location>
    </subcellularLocation>
</comment>
<dbReference type="PANTHER" id="PTHR23407:SF1">
    <property type="entry name" value="5-FORMYLTETRAHYDROFOLATE CYCLO-LIGASE"/>
    <property type="match status" value="1"/>
</dbReference>
<evidence type="ECO:0000256" key="6">
    <source>
        <dbReference type="ARBA" id="ARBA00022490"/>
    </source>
</evidence>
<dbReference type="FunFam" id="1.10.437.10:FF:000008">
    <property type="entry name" value="Bcl-2-related protein A1"/>
    <property type="match status" value="1"/>
</dbReference>
<dbReference type="GO" id="GO:0005542">
    <property type="term" value="F:folic acid binding"/>
    <property type="evidence" value="ECO:0007669"/>
    <property type="project" value="UniProtKB-KW"/>
</dbReference>
<evidence type="ECO:0000313" key="24">
    <source>
        <dbReference type="EMBL" id="ELW70694.1"/>
    </source>
</evidence>
<comment type="similarity">
    <text evidence="3">Belongs to the Bcl-2 family.</text>
</comment>
<evidence type="ECO:0000256" key="20">
    <source>
        <dbReference type="ARBA" id="ARBA00075263"/>
    </source>
</evidence>
<evidence type="ECO:0000256" key="10">
    <source>
        <dbReference type="ARBA" id="ARBA00022741"/>
    </source>
</evidence>
<dbReference type="SUPFAM" id="SSF56854">
    <property type="entry name" value="Bcl-2 inhibitors of programmed cell death"/>
    <property type="match status" value="1"/>
</dbReference>